<feature type="domain" description="Excalibur calcium-binding" evidence="2">
    <location>
        <begin position="57"/>
        <end position="116"/>
    </location>
</feature>
<keyword evidence="1" id="KW-0732">Signal</keyword>
<evidence type="ECO:0000256" key="1">
    <source>
        <dbReference type="SAM" id="SignalP"/>
    </source>
</evidence>
<evidence type="ECO:0000313" key="3">
    <source>
        <dbReference type="EMBL" id="TNC30582.1"/>
    </source>
</evidence>
<feature type="chain" id="PRO_5038242815" evidence="1">
    <location>
        <begin position="24"/>
        <end position="118"/>
    </location>
</feature>
<dbReference type="Proteomes" id="UP000306740">
    <property type="component" value="Unassembled WGS sequence"/>
</dbReference>
<accession>A0A5C4MAN2</accession>
<proteinExistence type="predicted"/>
<evidence type="ECO:0000313" key="4">
    <source>
        <dbReference type="EMBL" id="TNC32931.1"/>
    </source>
</evidence>
<dbReference type="OrthoDB" id="2735480at2"/>
<dbReference type="RefSeq" id="WP_139107120.1">
    <property type="nucleotide sequence ID" value="NZ_VDFR01000183.1"/>
</dbReference>
<dbReference type="EMBL" id="VDFR01000183">
    <property type="protein sequence ID" value="TNC32931.1"/>
    <property type="molecule type" value="Genomic_DNA"/>
</dbReference>
<organism evidence="4 5">
    <name type="scientific">Mumia zhuanghuii</name>
    <dbReference type="NCBI Taxonomy" id="2585211"/>
    <lineage>
        <taxon>Bacteria</taxon>
        <taxon>Bacillati</taxon>
        <taxon>Actinomycetota</taxon>
        <taxon>Actinomycetes</taxon>
        <taxon>Propionibacteriales</taxon>
        <taxon>Nocardioidaceae</taxon>
        <taxon>Mumia</taxon>
    </lineage>
</organism>
<gene>
    <name evidence="4" type="ORF">FHE65_29870</name>
    <name evidence="3" type="ORF">FHE65_32705</name>
</gene>
<dbReference type="SMART" id="SM00894">
    <property type="entry name" value="Excalibur"/>
    <property type="match status" value="1"/>
</dbReference>
<dbReference type="InterPro" id="IPR008613">
    <property type="entry name" value="Excalibur_Ca-bd_domain"/>
</dbReference>
<dbReference type="AlphaFoldDB" id="A0A5C4MAN2"/>
<dbReference type="Pfam" id="PF05901">
    <property type="entry name" value="Excalibur"/>
    <property type="match status" value="1"/>
</dbReference>
<dbReference type="EMBL" id="VDFR01000214">
    <property type="protein sequence ID" value="TNC30582.1"/>
    <property type="molecule type" value="Genomic_DNA"/>
</dbReference>
<protein>
    <submittedName>
        <fullName evidence="4">Excalibur calcium-binding domain-containing protein</fullName>
    </submittedName>
</protein>
<name>A0A5C4MAN2_9ACTN</name>
<comment type="caution">
    <text evidence="4">The sequence shown here is derived from an EMBL/GenBank/DDBJ whole genome shotgun (WGS) entry which is preliminary data.</text>
</comment>
<evidence type="ECO:0000313" key="5">
    <source>
        <dbReference type="Proteomes" id="UP000306740"/>
    </source>
</evidence>
<sequence length="118" mass="13262">MNTLYRCLATVVVTGTLTLSGLAATTVAASAESTTSVTAAEGAKRTAIDTAKRIPTRFKNCTNLRQRWPHGVGRRHARDKTSGEPVRNFKRSNRIFKKAMRYNRDLDRDRDKIACERH</sequence>
<evidence type="ECO:0000259" key="2">
    <source>
        <dbReference type="SMART" id="SM00894"/>
    </source>
</evidence>
<reference evidence="4 5" key="1">
    <citation type="submission" date="2019-05" db="EMBL/GenBank/DDBJ databases">
        <title>Mumia sp. nov., isolated from the intestinal contents of plateau pika (Ochotona curzoniae) in the Qinghai-Tibet plateau of China.</title>
        <authorList>
            <person name="Tian Z."/>
        </authorList>
    </citation>
    <scope>NUCLEOTIDE SEQUENCE [LARGE SCALE GENOMIC DNA]</scope>
    <source>
        <strain evidence="5">527</strain>
        <strain evidence="4">Z527</strain>
    </source>
</reference>
<feature type="signal peptide" evidence="1">
    <location>
        <begin position="1"/>
        <end position="23"/>
    </location>
</feature>